<dbReference type="EMBL" id="KZ824282">
    <property type="protein sequence ID" value="RAL12755.1"/>
    <property type="molecule type" value="Genomic_DNA"/>
</dbReference>
<name>A0A395HZ57_ASPHC</name>
<accession>A0A395HZ57</accession>
<reference evidence="1 2" key="1">
    <citation type="submission" date="2018-02" db="EMBL/GenBank/DDBJ databases">
        <title>The genomes of Aspergillus section Nigri reveals drivers in fungal speciation.</title>
        <authorList>
            <consortium name="DOE Joint Genome Institute"/>
            <person name="Vesth T.C."/>
            <person name="Nybo J."/>
            <person name="Theobald S."/>
            <person name="Brandl J."/>
            <person name="Frisvad J.C."/>
            <person name="Nielsen K.F."/>
            <person name="Lyhne E.K."/>
            <person name="Kogle M.E."/>
            <person name="Kuo A."/>
            <person name="Riley R."/>
            <person name="Clum A."/>
            <person name="Nolan M."/>
            <person name="Lipzen A."/>
            <person name="Salamov A."/>
            <person name="Henrissat B."/>
            <person name="Wiebenga A."/>
            <person name="De vries R.P."/>
            <person name="Grigoriev I.V."/>
            <person name="Mortensen U.H."/>
            <person name="Andersen M.R."/>
            <person name="Baker S.E."/>
        </authorList>
    </citation>
    <scope>NUCLEOTIDE SEQUENCE [LARGE SCALE GENOMIC DNA]</scope>
    <source>
        <strain evidence="1 2">CBS 101889</strain>
    </source>
</reference>
<dbReference type="Proteomes" id="UP000248961">
    <property type="component" value="Unassembled WGS sequence"/>
</dbReference>
<organism evidence="1 2">
    <name type="scientific">Aspergillus homomorphus (strain CBS 101889)</name>
    <dbReference type="NCBI Taxonomy" id="1450537"/>
    <lineage>
        <taxon>Eukaryota</taxon>
        <taxon>Fungi</taxon>
        <taxon>Dikarya</taxon>
        <taxon>Ascomycota</taxon>
        <taxon>Pezizomycotina</taxon>
        <taxon>Eurotiomycetes</taxon>
        <taxon>Eurotiomycetidae</taxon>
        <taxon>Eurotiales</taxon>
        <taxon>Aspergillaceae</taxon>
        <taxon>Aspergillus</taxon>
        <taxon>Aspergillus subgen. Circumdati</taxon>
    </lineage>
</organism>
<dbReference type="OrthoDB" id="5405126at2759"/>
<dbReference type="STRING" id="1450537.A0A395HZ57"/>
<proteinExistence type="predicted"/>
<evidence type="ECO:0000313" key="1">
    <source>
        <dbReference type="EMBL" id="RAL12755.1"/>
    </source>
</evidence>
<sequence length="382" mass="43732">MAQLAVGTLLRCQNTRTLGQSIGSCTQKRTYSNKVPQFQKTDSNKKLFSGLQRFRNEVFIPLNLSQQQKLLIYRKKHQATLKENPVTVTVGEKDEYRLRPMDYTAQPRNTEANRLIHMMETSADWQNLRPFLTALHHVNRKLNLEMVVRRAGMHDALGAVLETAKAKDSGFSLKSPSLVQKIFFELHLRAQQAEFKGRDVDRMLRLGEQFINLMALPRHENPSPASDAKRRPAVVGVMLELSAARALHKFAGKDEDHLVHDYSHRLLACMRHLKLDMKASNLSLPKGIAQAVPLDKLEKIRERKYLTVDRQLEQNVPIYHALQLARKVAIDPELSKALEEQANRLDKWIQIQKDAAPEKIKASPTRGYQQSLKYHGIEDQLS</sequence>
<dbReference type="AlphaFoldDB" id="A0A395HZ57"/>
<dbReference type="GeneID" id="37205181"/>
<dbReference type="RefSeq" id="XP_025551909.1">
    <property type="nucleotide sequence ID" value="XM_025700892.1"/>
</dbReference>
<evidence type="ECO:0000313" key="2">
    <source>
        <dbReference type="Proteomes" id="UP000248961"/>
    </source>
</evidence>
<keyword evidence="2" id="KW-1185">Reference proteome</keyword>
<dbReference type="VEuPathDB" id="FungiDB:BO97DRAFT_54231"/>
<gene>
    <name evidence="1" type="ORF">BO97DRAFT_54231</name>
</gene>
<protein>
    <submittedName>
        <fullName evidence="1">Uncharacterized protein</fullName>
    </submittedName>
</protein>